<evidence type="ECO:0000313" key="2">
    <source>
        <dbReference type="EMBL" id="MDH5832450.1"/>
    </source>
</evidence>
<dbReference type="RefSeq" id="WP_280576636.1">
    <property type="nucleotide sequence ID" value="NZ_JARXRO010000006.1"/>
</dbReference>
<gene>
    <name evidence="2" type="ORF">QFW81_00690</name>
</gene>
<keyword evidence="1" id="KW-0732">Signal</keyword>
<evidence type="ECO:0000313" key="3">
    <source>
        <dbReference type="Proteomes" id="UP001156873"/>
    </source>
</evidence>
<name>A0ABT6JP35_9GAMM</name>
<sequence>MDASRRWWRGLATGLLLVPWSVVASGPAPTGNAPVPAPVADVSLDALGPAVAEQALSGLRGGEASIEVSVDSHGTVDGNSASHVVSGDNRIDGGAFANAAGLNTVIQNSGSNVLIQNGTSVNVRFGAGP</sequence>
<feature type="signal peptide" evidence="1">
    <location>
        <begin position="1"/>
        <end position="24"/>
    </location>
</feature>
<dbReference type="EMBL" id="JARXRO010000006">
    <property type="protein sequence ID" value="MDH5832450.1"/>
    <property type="molecule type" value="Genomic_DNA"/>
</dbReference>
<proteinExistence type="predicted"/>
<protein>
    <submittedName>
        <fullName evidence="2">Uncharacterized protein</fullName>
    </submittedName>
</protein>
<comment type="caution">
    <text evidence="2">The sequence shown here is derived from an EMBL/GenBank/DDBJ whole genome shotgun (WGS) entry which is preliminary data.</text>
</comment>
<reference evidence="2 3" key="1">
    <citation type="submission" date="2023-04" db="EMBL/GenBank/DDBJ databases">
        <title>Luteimonas sp. M1R5S59.</title>
        <authorList>
            <person name="Sun J.-Q."/>
        </authorList>
    </citation>
    <scope>NUCLEOTIDE SEQUENCE [LARGE SCALE GENOMIC DNA]</scope>
    <source>
        <strain evidence="2 3">M1R5S59</strain>
    </source>
</reference>
<keyword evidence="3" id="KW-1185">Reference proteome</keyword>
<accession>A0ABT6JP35</accession>
<evidence type="ECO:0000256" key="1">
    <source>
        <dbReference type="SAM" id="SignalP"/>
    </source>
</evidence>
<organism evidence="2 3">
    <name type="scientific">Luteimonas kalidii</name>
    <dbReference type="NCBI Taxonomy" id="3042025"/>
    <lineage>
        <taxon>Bacteria</taxon>
        <taxon>Pseudomonadati</taxon>
        <taxon>Pseudomonadota</taxon>
        <taxon>Gammaproteobacteria</taxon>
        <taxon>Lysobacterales</taxon>
        <taxon>Lysobacteraceae</taxon>
        <taxon>Luteimonas</taxon>
    </lineage>
</organism>
<dbReference type="Proteomes" id="UP001156873">
    <property type="component" value="Unassembled WGS sequence"/>
</dbReference>
<feature type="chain" id="PRO_5046037709" evidence="1">
    <location>
        <begin position="25"/>
        <end position="129"/>
    </location>
</feature>